<dbReference type="EMBL" id="RWKW01000030">
    <property type="protein sequence ID" value="RST86900.1"/>
    <property type="molecule type" value="Genomic_DNA"/>
</dbReference>
<reference evidence="2 3" key="1">
    <citation type="submission" date="2018-12" db="EMBL/GenBank/DDBJ databases">
        <title>Mesorhizobium carbonis sp. nov., isolated from coal mine water.</title>
        <authorList>
            <person name="Xin W."/>
            <person name="Xu Z."/>
            <person name="Xiang F."/>
            <person name="Zhang J."/>
            <person name="Xi L."/>
            <person name="Liu J."/>
        </authorList>
    </citation>
    <scope>NUCLEOTIDE SEQUENCE [LARGE SCALE GENOMIC DNA]</scope>
    <source>
        <strain evidence="2 3">B2.3</strain>
    </source>
</reference>
<protein>
    <submittedName>
        <fullName evidence="2">Tellurite resistance protein TerB</fullName>
    </submittedName>
</protein>
<dbReference type="CDD" id="cd07176">
    <property type="entry name" value="terB"/>
    <property type="match status" value="1"/>
</dbReference>
<dbReference type="SUPFAM" id="SSF158682">
    <property type="entry name" value="TerB-like"/>
    <property type="match status" value="1"/>
</dbReference>
<keyword evidence="3" id="KW-1185">Reference proteome</keyword>
<dbReference type="AlphaFoldDB" id="A0A429YZN8"/>
<evidence type="ECO:0000259" key="1">
    <source>
        <dbReference type="Pfam" id="PF05099"/>
    </source>
</evidence>
<dbReference type="Gene3D" id="1.10.3680.10">
    <property type="entry name" value="TerB-like"/>
    <property type="match status" value="1"/>
</dbReference>
<sequence>MEPALIRPASVQEALVHIMVVVSASDSNMTDRELAKMGTVVQTMPAFADFDPEQLLEVTRRSHEMMQQEAALNDIIASIAEAIPVRLRDTAYAFAVEIAAADRQVRPEELRILQILRGHLGIDTLTAAAIERSAVIRHRIIG</sequence>
<gene>
    <name evidence="2" type="ORF">EJC49_08260</name>
</gene>
<dbReference type="OrthoDB" id="8448017at2"/>
<dbReference type="Proteomes" id="UP000278398">
    <property type="component" value="Unassembled WGS sequence"/>
</dbReference>
<feature type="domain" description="Co-chaperone DjlA N-terminal" evidence="1">
    <location>
        <begin position="13"/>
        <end position="126"/>
    </location>
</feature>
<comment type="caution">
    <text evidence="2">The sequence shown here is derived from an EMBL/GenBank/DDBJ whole genome shotgun (WGS) entry which is preliminary data.</text>
</comment>
<dbReference type="InterPro" id="IPR029024">
    <property type="entry name" value="TerB-like"/>
</dbReference>
<evidence type="ECO:0000313" key="2">
    <source>
        <dbReference type="EMBL" id="RST86900.1"/>
    </source>
</evidence>
<accession>A0A429YZN8</accession>
<organism evidence="2 3">
    <name type="scientific">Aquibium carbonis</name>
    <dbReference type="NCBI Taxonomy" id="2495581"/>
    <lineage>
        <taxon>Bacteria</taxon>
        <taxon>Pseudomonadati</taxon>
        <taxon>Pseudomonadota</taxon>
        <taxon>Alphaproteobacteria</taxon>
        <taxon>Hyphomicrobiales</taxon>
        <taxon>Phyllobacteriaceae</taxon>
        <taxon>Aquibium</taxon>
    </lineage>
</organism>
<proteinExistence type="predicted"/>
<evidence type="ECO:0000313" key="3">
    <source>
        <dbReference type="Proteomes" id="UP000278398"/>
    </source>
</evidence>
<dbReference type="InterPro" id="IPR007791">
    <property type="entry name" value="DjlA_N"/>
</dbReference>
<name>A0A429YZN8_9HYPH</name>
<dbReference type="Pfam" id="PF05099">
    <property type="entry name" value="TerB"/>
    <property type="match status" value="1"/>
</dbReference>